<sequence length="674" mass="79746">MQAQANVYQFEAEPQVSHPKYRDQDLYEELTDLPDDESKIKPDYYIDRPPTPEYKPLPKGRDVETQIESYEPDLFDYILEVEPVLQVLVGKSVEQARMELIEELEREELRIQKAAFEKKRNAELMVTQRMEAAYVRRKEERERRVLQHKLYQDQMKLSQQKFIARTLSKNVVKGVNYRILKDLENLGLLKNDHLLELKVHSLPWLIERIKLNCQNNQNCLDNFNHLLDEVQTPITSQHSSFYQQEQQRRKAILDERERIRIEIEERKKRKAEIKRRRALKEKREIQRGAFYNLTISKAESLNSIFQANIQEGISEIGQKGVVLHLDLFLLLAEGLDLITGDQLDQIDESIIQTIWMDILINKCNTFNVTVNSSLQSIIQEAFAKIEEDLYIFEKNSKKATIDQLKNQTPFWSSFVSQQYVPNIRKIILNKLLDGFLDIYFKSVNYKEPKPKTEVKIKTEEAEQQQQQNDQPPPQQTEEQQQQQQQTDQIEQQPVEDEYQKPEITQHDLDMVEAKKKINLIFKQPQTQFENITAVVNLLVPYFVEEQPEQLQDQANLDSQQASQQQTTELQQQESSEPVKPVGKWDFDPKTIDIYDGEQPLIQEGQRQAVDCLYIYTFQEQVIVNDERALEFSRFQIYTYLKEKLESFLNIPEFEILQFKKLKYSNLVPIYDFEL</sequence>
<feature type="compositionally biased region" description="Low complexity" evidence="10">
    <location>
        <begin position="463"/>
        <end position="492"/>
    </location>
</feature>
<dbReference type="Proteomes" id="UP000692954">
    <property type="component" value="Unassembled WGS sequence"/>
</dbReference>
<dbReference type="PANTHER" id="PTHR21648:SF0">
    <property type="entry name" value="RADIAL SPOKE HEAD PROTEIN 3 HOMOLOG"/>
    <property type="match status" value="1"/>
</dbReference>
<dbReference type="EMBL" id="CAJJDN010000082">
    <property type="protein sequence ID" value="CAD8104432.1"/>
    <property type="molecule type" value="Genomic_DNA"/>
</dbReference>
<dbReference type="OrthoDB" id="313308at2759"/>
<feature type="compositionally biased region" description="Basic and acidic residues" evidence="10">
    <location>
        <begin position="451"/>
        <end position="460"/>
    </location>
</feature>
<keyword evidence="7" id="KW-0206">Cytoskeleton</keyword>
<keyword evidence="8" id="KW-0966">Cell projection</keyword>
<evidence type="ECO:0000313" key="12">
    <source>
        <dbReference type="Proteomes" id="UP000692954"/>
    </source>
</evidence>
<dbReference type="InterPro" id="IPR009290">
    <property type="entry name" value="Radial_spoke_3"/>
</dbReference>
<evidence type="ECO:0000256" key="4">
    <source>
        <dbReference type="ARBA" id="ARBA00022553"/>
    </source>
</evidence>
<keyword evidence="5" id="KW-0282">Flagellum</keyword>
<feature type="compositionally biased region" description="Low complexity" evidence="10">
    <location>
        <begin position="550"/>
        <end position="575"/>
    </location>
</feature>
<feature type="coiled-coil region" evidence="9">
    <location>
        <begin position="242"/>
        <end position="283"/>
    </location>
</feature>
<comment type="similarity">
    <text evidence="2">Belongs to the flagellar radial spoke RSP3 family.</text>
</comment>
<keyword evidence="9" id="KW-0175">Coiled coil</keyword>
<keyword evidence="4" id="KW-0597">Phosphoprotein</keyword>
<keyword evidence="12" id="KW-1185">Reference proteome</keyword>
<organism evidence="11 12">
    <name type="scientific">Paramecium sonneborni</name>
    <dbReference type="NCBI Taxonomy" id="65129"/>
    <lineage>
        <taxon>Eukaryota</taxon>
        <taxon>Sar</taxon>
        <taxon>Alveolata</taxon>
        <taxon>Ciliophora</taxon>
        <taxon>Intramacronucleata</taxon>
        <taxon>Oligohymenophorea</taxon>
        <taxon>Peniculida</taxon>
        <taxon>Parameciidae</taxon>
        <taxon>Paramecium</taxon>
    </lineage>
</organism>
<feature type="compositionally biased region" description="Basic and acidic residues" evidence="10">
    <location>
        <begin position="36"/>
        <end position="46"/>
    </location>
</feature>
<comment type="caution">
    <text evidence="11">The sequence shown here is derived from an EMBL/GenBank/DDBJ whole genome shotgun (WGS) entry which is preliminary data.</text>
</comment>
<feature type="coiled-coil region" evidence="9">
    <location>
        <begin position="90"/>
        <end position="117"/>
    </location>
</feature>
<evidence type="ECO:0000256" key="10">
    <source>
        <dbReference type="SAM" id="MobiDB-lite"/>
    </source>
</evidence>
<dbReference type="GO" id="GO:0005929">
    <property type="term" value="C:cilium"/>
    <property type="evidence" value="ECO:0007669"/>
    <property type="project" value="TreeGrafter"/>
</dbReference>
<dbReference type="AlphaFoldDB" id="A0A8S1PN48"/>
<evidence type="ECO:0000256" key="5">
    <source>
        <dbReference type="ARBA" id="ARBA00022846"/>
    </source>
</evidence>
<dbReference type="PANTHER" id="PTHR21648">
    <property type="entry name" value="FLAGELLAR RADIAL SPOKE PROTEIN 3"/>
    <property type="match status" value="1"/>
</dbReference>
<evidence type="ECO:0000256" key="3">
    <source>
        <dbReference type="ARBA" id="ARBA00022490"/>
    </source>
</evidence>
<reference evidence="11" key="1">
    <citation type="submission" date="2021-01" db="EMBL/GenBank/DDBJ databases">
        <authorList>
            <consortium name="Genoscope - CEA"/>
            <person name="William W."/>
        </authorList>
    </citation>
    <scope>NUCLEOTIDE SEQUENCE</scope>
</reference>
<evidence type="ECO:0000256" key="9">
    <source>
        <dbReference type="SAM" id="Coils"/>
    </source>
</evidence>
<name>A0A8S1PN48_9CILI</name>
<feature type="region of interest" description="Disordered" evidence="10">
    <location>
        <begin position="34"/>
        <end position="59"/>
    </location>
</feature>
<feature type="region of interest" description="Disordered" evidence="10">
    <location>
        <begin position="451"/>
        <end position="506"/>
    </location>
</feature>
<dbReference type="Pfam" id="PF06098">
    <property type="entry name" value="Radial_spoke_3"/>
    <property type="match status" value="1"/>
</dbReference>
<evidence type="ECO:0000256" key="6">
    <source>
        <dbReference type="ARBA" id="ARBA00023069"/>
    </source>
</evidence>
<keyword evidence="3" id="KW-0963">Cytoplasm</keyword>
<feature type="region of interest" description="Disordered" evidence="10">
    <location>
        <begin position="550"/>
        <end position="581"/>
    </location>
</feature>
<gene>
    <name evidence="11" type="ORF">PSON_ATCC_30995.1.T0820113</name>
</gene>
<evidence type="ECO:0000313" key="11">
    <source>
        <dbReference type="EMBL" id="CAD8104432.1"/>
    </source>
</evidence>
<proteinExistence type="inferred from homology"/>
<evidence type="ECO:0000256" key="1">
    <source>
        <dbReference type="ARBA" id="ARBA00004611"/>
    </source>
</evidence>
<keyword evidence="6" id="KW-0969">Cilium</keyword>
<feature type="compositionally biased region" description="Basic and acidic residues" evidence="10">
    <location>
        <begin position="497"/>
        <end position="506"/>
    </location>
</feature>
<evidence type="ECO:0000256" key="7">
    <source>
        <dbReference type="ARBA" id="ARBA00023212"/>
    </source>
</evidence>
<accession>A0A8S1PN48</accession>
<evidence type="ECO:0000256" key="8">
    <source>
        <dbReference type="ARBA" id="ARBA00023273"/>
    </source>
</evidence>
<evidence type="ECO:0000256" key="2">
    <source>
        <dbReference type="ARBA" id="ARBA00006737"/>
    </source>
</evidence>
<protein>
    <submittedName>
        <fullName evidence="11">Uncharacterized protein</fullName>
    </submittedName>
</protein>
<comment type="subcellular location">
    <subcellularLocation>
        <location evidence="1">Cytoplasm</location>
        <location evidence="1">Cytoskeleton</location>
        <location evidence="1">Flagellum axoneme</location>
    </subcellularLocation>
</comment>